<dbReference type="EMBL" id="MJIH01000008">
    <property type="protein sequence ID" value="OLR61595.1"/>
    <property type="molecule type" value="Genomic_DNA"/>
</dbReference>
<keyword evidence="1" id="KW-1133">Transmembrane helix</keyword>
<feature type="transmembrane region" description="Helical" evidence="1">
    <location>
        <begin position="75"/>
        <end position="95"/>
    </location>
</feature>
<proteinExistence type="predicted"/>
<feature type="transmembrane region" description="Helical" evidence="1">
    <location>
        <begin position="34"/>
        <end position="55"/>
    </location>
</feature>
<dbReference type="AlphaFoldDB" id="A0A1U7LXD1"/>
<organism evidence="2 4">
    <name type="scientific">Peptoniphilus porci</name>
    <dbReference type="NCBI Taxonomy" id="2652280"/>
    <lineage>
        <taxon>Bacteria</taxon>
        <taxon>Bacillati</taxon>
        <taxon>Bacillota</taxon>
        <taxon>Tissierellia</taxon>
        <taxon>Tissierellales</taxon>
        <taxon>Peptoniphilaceae</taxon>
        <taxon>Peptoniphilus</taxon>
    </lineage>
</organism>
<gene>
    <name evidence="2" type="ORF">BIV18_09580</name>
    <name evidence="3" type="ORF">BIV18_10095</name>
</gene>
<reference evidence="2" key="2">
    <citation type="submission" date="2024-09" db="EMBL/GenBank/DDBJ databases">
        <authorList>
            <person name="Trachsel J."/>
            <person name="Bayles D.O."/>
            <person name="Looft T."/>
            <person name="Levine U.Y."/>
            <person name="Allen H.K."/>
        </authorList>
    </citation>
    <scope>NUCLEOTIDE SEQUENCE</scope>
    <source>
        <strain evidence="2">35-6-1</strain>
    </source>
</reference>
<name>A0A1U7LXD1_9FIRM</name>
<dbReference type="EMBL" id="MJIH01000008">
    <property type="protein sequence ID" value="OLR61694.1"/>
    <property type="molecule type" value="Genomic_DNA"/>
</dbReference>
<comment type="caution">
    <text evidence="2">The sequence shown here is derived from an EMBL/GenBank/DDBJ whole genome shotgun (WGS) entry which is preliminary data.</text>
</comment>
<keyword evidence="1" id="KW-0472">Membrane</keyword>
<keyword evidence="4" id="KW-1185">Reference proteome</keyword>
<evidence type="ECO:0000313" key="4">
    <source>
        <dbReference type="Proteomes" id="UP000187166"/>
    </source>
</evidence>
<protein>
    <recommendedName>
        <fullName evidence="5">DUF202 domain-containing protein</fullName>
    </recommendedName>
</protein>
<sequence>MLKVYAAGLDTLTPEEVSKLNKALGAFKGEINDLATFLIAFTLVTAILCLIIHFIRLQGSYSHPLIRRDILKDIFTVLICVSLLSAVGLIVSLILNSFI</sequence>
<keyword evidence="1" id="KW-0812">Transmembrane</keyword>
<dbReference type="STRING" id="1465756.BIV18_09580"/>
<dbReference type="Proteomes" id="UP000187166">
    <property type="component" value="Unassembled WGS sequence"/>
</dbReference>
<evidence type="ECO:0000313" key="2">
    <source>
        <dbReference type="EMBL" id="OLR61595.1"/>
    </source>
</evidence>
<evidence type="ECO:0008006" key="5">
    <source>
        <dbReference type="Google" id="ProtNLM"/>
    </source>
</evidence>
<evidence type="ECO:0000313" key="3">
    <source>
        <dbReference type="EMBL" id="OLR61694.1"/>
    </source>
</evidence>
<accession>A0A1U7LXD1</accession>
<reference evidence="2 4" key="1">
    <citation type="journal article" date="2016" name="Appl. Environ. Microbiol.">
        <title>Function and Phylogeny of Bacterial Butyryl Coenzyme A:Acetate Transferases and Their Diversity in the Proximal Colon of Swine.</title>
        <authorList>
            <person name="Trachsel J."/>
            <person name="Bayles D.O."/>
            <person name="Looft T."/>
            <person name="Levine U.Y."/>
            <person name="Allen H.K."/>
        </authorList>
    </citation>
    <scope>NUCLEOTIDE SEQUENCE [LARGE SCALE GENOMIC DNA]</scope>
    <source>
        <strain evidence="2 4">35-6-1</strain>
    </source>
</reference>
<evidence type="ECO:0000256" key="1">
    <source>
        <dbReference type="SAM" id="Phobius"/>
    </source>
</evidence>